<sequence length="331" mass="33804">MLALVLAVGLAGPAGAQDPPATDLVTIEDGFGVAGFVVRDCDGSEETFPGFVEAILRRSGPLVGDAAVGLEYDGPQADNLVEPPTEVVFGDGQDLSFLHLDLVVPRAGGLTITIVPRDGTSVGDPATFDAVVDEAFLGQDCNAPITVPGSADQVIEVGERPEGFFPIEQVGDAGFPCFGFEVAYTDGTGGFGTCVGPDSQEAAAELFAVLETPTVGALPPGLAYADDTWTGAATTPGTYPFQVRLCEDLSAFRAASGIHVVDGRGTEDRVRRAGREALARSLERAEGDDLTCYGTADVEVVVRAASDEAPAGVTGPAPAAAPISTAALFTG</sequence>
<evidence type="ECO:0000313" key="3">
    <source>
        <dbReference type="Proteomes" id="UP001216390"/>
    </source>
</evidence>
<name>A0AAE9YCN0_9ACTN</name>
<evidence type="ECO:0000256" key="1">
    <source>
        <dbReference type="SAM" id="SignalP"/>
    </source>
</evidence>
<protein>
    <submittedName>
        <fullName evidence="2">Uncharacterized protein</fullName>
    </submittedName>
</protein>
<keyword evidence="1" id="KW-0732">Signal</keyword>
<gene>
    <name evidence="2" type="ORF">PO878_17990</name>
</gene>
<dbReference type="EMBL" id="CP116942">
    <property type="protein sequence ID" value="WCO66392.1"/>
    <property type="molecule type" value="Genomic_DNA"/>
</dbReference>
<feature type="chain" id="PRO_5042281823" evidence="1">
    <location>
        <begin position="17"/>
        <end position="331"/>
    </location>
</feature>
<proteinExistence type="predicted"/>
<keyword evidence="3" id="KW-1185">Reference proteome</keyword>
<dbReference type="RefSeq" id="WP_272735915.1">
    <property type="nucleotide sequence ID" value="NZ_CP116942.1"/>
</dbReference>
<dbReference type="Proteomes" id="UP001216390">
    <property type="component" value="Chromosome"/>
</dbReference>
<feature type="signal peptide" evidence="1">
    <location>
        <begin position="1"/>
        <end position="16"/>
    </location>
</feature>
<accession>A0AAE9YCN0</accession>
<reference evidence="2" key="1">
    <citation type="submission" date="2023-01" db="EMBL/GenBank/DDBJ databases">
        <title>The diversity of Class Acidimicrobiia in South China Sea sediment environments and the proposal of Iamia marina sp. nov., a novel species of the genus Iamia.</title>
        <authorList>
            <person name="He Y."/>
            <person name="Tian X."/>
        </authorList>
    </citation>
    <scope>NUCLEOTIDE SEQUENCE</scope>
    <source>
        <strain evidence="2">DSM 19957</strain>
    </source>
</reference>
<organism evidence="2 3">
    <name type="scientific">Iamia majanohamensis</name>
    <dbReference type="NCBI Taxonomy" id="467976"/>
    <lineage>
        <taxon>Bacteria</taxon>
        <taxon>Bacillati</taxon>
        <taxon>Actinomycetota</taxon>
        <taxon>Acidimicrobiia</taxon>
        <taxon>Acidimicrobiales</taxon>
        <taxon>Iamiaceae</taxon>
        <taxon>Iamia</taxon>
    </lineage>
</organism>
<dbReference type="AlphaFoldDB" id="A0AAE9YCN0"/>
<dbReference type="KEGG" id="ima:PO878_17990"/>
<evidence type="ECO:0000313" key="2">
    <source>
        <dbReference type="EMBL" id="WCO66392.1"/>
    </source>
</evidence>